<protein>
    <submittedName>
        <fullName evidence="8">GNAT family N-acetyltransferase</fullName>
    </submittedName>
</protein>
<feature type="region of interest" description="Disordered" evidence="6">
    <location>
        <begin position="1"/>
        <end position="22"/>
    </location>
</feature>
<keyword evidence="4" id="KW-0012">Acyltransferase</keyword>
<keyword evidence="3" id="KW-0808">Transferase</keyword>
<comment type="caution">
    <text evidence="8">The sequence shown here is derived from an EMBL/GenBank/DDBJ whole genome shotgun (WGS) entry which is preliminary data.</text>
</comment>
<dbReference type="SUPFAM" id="SSF55729">
    <property type="entry name" value="Acyl-CoA N-acyltransferases (Nat)"/>
    <property type="match status" value="1"/>
</dbReference>
<gene>
    <name evidence="8" type="ORF">GCM10022287_19010</name>
</gene>
<evidence type="ECO:0000256" key="1">
    <source>
        <dbReference type="ARBA" id="ARBA00022491"/>
    </source>
</evidence>
<evidence type="ECO:0000256" key="2">
    <source>
        <dbReference type="ARBA" id="ARBA00022649"/>
    </source>
</evidence>
<accession>A0ABP8A0B3</accession>
<keyword evidence="9" id="KW-1185">Reference proteome</keyword>
<dbReference type="Proteomes" id="UP001501079">
    <property type="component" value="Unassembled WGS sequence"/>
</dbReference>
<reference evidence="9" key="1">
    <citation type="journal article" date="2019" name="Int. J. Syst. Evol. Microbiol.">
        <title>The Global Catalogue of Microorganisms (GCM) 10K type strain sequencing project: providing services to taxonomists for standard genome sequencing and annotation.</title>
        <authorList>
            <consortium name="The Broad Institute Genomics Platform"/>
            <consortium name="The Broad Institute Genome Sequencing Center for Infectious Disease"/>
            <person name="Wu L."/>
            <person name="Ma J."/>
        </authorList>
    </citation>
    <scope>NUCLEOTIDE SEQUENCE [LARGE SCALE GENOMIC DNA]</scope>
    <source>
        <strain evidence="9">JCM 17591</strain>
    </source>
</reference>
<organism evidence="8 9">
    <name type="scientific">Gryllotalpicola koreensis</name>
    <dbReference type="NCBI Taxonomy" id="993086"/>
    <lineage>
        <taxon>Bacteria</taxon>
        <taxon>Bacillati</taxon>
        <taxon>Actinomycetota</taxon>
        <taxon>Actinomycetes</taxon>
        <taxon>Micrococcales</taxon>
        <taxon>Microbacteriaceae</taxon>
        <taxon>Gryllotalpicola</taxon>
    </lineage>
</organism>
<dbReference type="Pfam" id="PF13508">
    <property type="entry name" value="Acetyltransf_7"/>
    <property type="match status" value="1"/>
</dbReference>
<dbReference type="PROSITE" id="PS51186">
    <property type="entry name" value="GNAT"/>
    <property type="match status" value="1"/>
</dbReference>
<dbReference type="CDD" id="cd04301">
    <property type="entry name" value="NAT_SF"/>
    <property type="match status" value="1"/>
</dbReference>
<sequence length="165" mass="17657">MSPYEGPRPLEPQDGITSFDSGEPALDSWLTDRAEKSEANQTARTYVVVDSGTHTVAGYYCLSAHSVTRAEIGGGYLGRNAPEPVPVILLGRLAIDRAHQGSGLGSALLKDALLRTVGAARVIGARALLVHTINDEVAAFYVRFGFRAVPANPRTLFLPLDRLVT</sequence>
<dbReference type="InterPro" id="IPR000182">
    <property type="entry name" value="GNAT_dom"/>
</dbReference>
<evidence type="ECO:0000256" key="6">
    <source>
        <dbReference type="SAM" id="MobiDB-lite"/>
    </source>
</evidence>
<feature type="domain" description="N-acetyltransferase" evidence="7">
    <location>
        <begin position="5"/>
        <end position="165"/>
    </location>
</feature>
<dbReference type="PANTHER" id="PTHR36449:SF1">
    <property type="entry name" value="ACETYLTRANSFERASE"/>
    <property type="match status" value="1"/>
</dbReference>
<dbReference type="EMBL" id="BAABBW010000003">
    <property type="protein sequence ID" value="GAA4174707.1"/>
    <property type="molecule type" value="Genomic_DNA"/>
</dbReference>
<comment type="catalytic activity">
    <reaction evidence="5">
        <text>glycyl-tRNA(Gly) + acetyl-CoA = N-acetylglycyl-tRNA(Gly) + CoA + H(+)</text>
        <dbReference type="Rhea" id="RHEA:81867"/>
        <dbReference type="Rhea" id="RHEA-COMP:9683"/>
        <dbReference type="Rhea" id="RHEA-COMP:19766"/>
        <dbReference type="ChEBI" id="CHEBI:15378"/>
        <dbReference type="ChEBI" id="CHEBI:57287"/>
        <dbReference type="ChEBI" id="CHEBI:57288"/>
        <dbReference type="ChEBI" id="CHEBI:78522"/>
        <dbReference type="ChEBI" id="CHEBI:232036"/>
    </reaction>
</comment>
<name>A0ABP8A0B3_9MICO</name>
<proteinExistence type="predicted"/>
<evidence type="ECO:0000313" key="8">
    <source>
        <dbReference type="EMBL" id="GAA4174707.1"/>
    </source>
</evidence>
<dbReference type="RefSeq" id="WP_344753745.1">
    <property type="nucleotide sequence ID" value="NZ_BAABBW010000003.1"/>
</dbReference>
<dbReference type="Gene3D" id="3.40.630.30">
    <property type="match status" value="1"/>
</dbReference>
<evidence type="ECO:0000259" key="7">
    <source>
        <dbReference type="PROSITE" id="PS51186"/>
    </source>
</evidence>
<keyword evidence="1" id="KW-0678">Repressor</keyword>
<evidence type="ECO:0000256" key="5">
    <source>
        <dbReference type="ARBA" id="ARBA00049880"/>
    </source>
</evidence>
<keyword evidence="2" id="KW-1277">Toxin-antitoxin system</keyword>
<dbReference type="PANTHER" id="PTHR36449">
    <property type="entry name" value="ACETYLTRANSFERASE-RELATED"/>
    <property type="match status" value="1"/>
</dbReference>
<evidence type="ECO:0000256" key="4">
    <source>
        <dbReference type="ARBA" id="ARBA00023315"/>
    </source>
</evidence>
<evidence type="ECO:0000256" key="3">
    <source>
        <dbReference type="ARBA" id="ARBA00022679"/>
    </source>
</evidence>
<evidence type="ECO:0000313" key="9">
    <source>
        <dbReference type="Proteomes" id="UP001501079"/>
    </source>
</evidence>
<dbReference type="InterPro" id="IPR016181">
    <property type="entry name" value="Acyl_CoA_acyltransferase"/>
</dbReference>